<dbReference type="PROSITE" id="PS50005">
    <property type="entry name" value="TPR"/>
    <property type="match status" value="3"/>
</dbReference>
<dbReference type="SMART" id="SM00028">
    <property type="entry name" value="TPR"/>
    <property type="match status" value="7"/>
</dbReference>
<keyword evidence="1" id="KW-0677">Repeat</keyword>
<protein>
    <submittedName>
        <fullName evidence="4">Tetratricopeptide repeat protein</fullName>
    </submittedName>
</protein>
<dbReference type="Proteomes" id="UP000321528">
    <property type="component" value="Unassembled WGS sequence"/>
</dbReference>
<reference evidence="4 6" key="1">
    <citation type="submission" date="2018-08" db="EMBL/GenBank/DDBJ databases">
        <title>Proposal of Muricauda 72 sp.nov. and Muricauda NH166 sp.nov., isolated from seawater.</title>
        <authorList>
            <person name="Cheng H."/>
            <person name="Wu Y.-H."/>
            <person name="Guo L.-L."/>
            <person name="Xu X.-W."/>
        </authorList>
    </citation>
    <scope>NUCLEOTIDE SEQUENCE [LARGE SCALE GENOMIC DNA]</scope>
    <source>
        <strain evidence="4 6">NH166</strain>
    </source>
</reference>
<dbReference type="Proteomes" id="UP000284189">
    <property type="component" value="Unassembled WGS sequence"/>
</dbReference>
<sequence length="310" mass="36051">MQENDSELISNAIHHKHQGNYNEAFDLYDRAINLKGPELHRAYYNKGVLLEQFNKKQEAIECYEMATQLEPTYFHAWHDWGNLLCSFDEYGKAKEKFENAHKAAPNELYPKYGIAYTLNRLNGFQEALTLLDSLFDEVQGLDIDDKFYSLINRELGFALMNTNHIQDAYDHFNLALELNDKDYHSCYNIGFISDMFKEYDEALLFYERAIELDPKEAQAYQGKACTYIHTKKYKEALEFILEAIRLNPTNYQGYYNLACVYAGLGLEKETMDTIKKTIAMAPKQIGIENFILRDPDFSNFASKIAEMLSQ</sequence>
<dbReference type="EMBL" id="VNWL01000014">
    <property type="protein sequence ID" value="TXK03746.1"/>
    <property type="molecule type" value="Genomic_DNA"/>
</dbReference>
<evidence type="ECO:0000256" key="1">
    <source>
        <dbReference type="ARBA" id="ARBA00022737"/>
    </source>
</evidence>
<dbReference type="OrthoDB" id="1149028at2"/>
<reference evidence="5 7" key="2">
    <citation type="submission" date="2019-07" db="EMBL/GenBank/DDBJ databases">
        <title>Draft genome of two Muricauda strains isolated from deep sea.</title>
        <authorList>
            <person name="Sun C."/>
        </authorList>
    </citation>
    <scope>NUCLEOTIDE SEQUENCE [LARGE SCALE GENOMIC DNA]</scope>
    <source>
        <strain evidence="5 7">NH166</strain>
    </source>
</reference>
<dbReference type="InterPro" id="IPR011990">
    <property type="entry name" value="TPR-like_helical_dom_sf"/>
</dbReference>
<feature type="repeat" description="TPR" evidence="3">
    <location>
        <begin position="40"/>
        <end position="73"/>
    </location>
</feature>
<proteinExistence type="predicted"/>
<evidence type="ECO:0000313" key="6">
    <source>
        <dbReference type="Proteomes" id="UP000284189"/>
    </source>
</evidence>
<name>A0A418N9R2_9FLAO</name>
<dbReference type="Gene3D" id="1.25.40.10">
    <property type="entry name" value="Tetratricopeptide repeat domain"/>
    <property type="match status" value="2"/>
</dbReference>
<dbReference type="AlphaFoldDB" id="A0A418N9R2"/>
<evidence type="ECO:0000256" key="3">
    <source>
        <dbReference type="PROSITE-ProRule" id="PRU00339"/>
    </source>
</evidence>
<keyword evidence="2 3" id="KW-0802">TPR repeat</keyword>
<feature type="repeat" description="TPR" evidence="3">
    <location>
        <begin position="217"/>
        <end position="250"/>
    </location>
</feature>
<dbReference type="PANTHER" id="PTHR44858:SF1">
    <property type="entry name" value="UDP-N-ACETYLGLUCOSAMINE--PEPTIDE N-ACETYLGLUCOSAMINYLTRANSFERASE SPINDLY-RELATED"/>
    <property type="match status" value="1"/>
</dbReference>
<dbReference type="PANTHER" id="PTHR44858">
    <property type="entry name" value="TETRATRICOPEPTIDE REPEAT PROTEIN 6"/>
    <property type="match status" value="1"/>
</dbReference>
<dbReference type="InterPro" id="IPR050498">
    <property type="entry name" value="Ycf3"/>
</dbReference>
<comment type="caution">
    <text evidence="4">The sequence shown here is derived from an EMBL/GenBank/DDBJ whole genome shotgun (WGS) entry which is preliminary data.</text>
</comment>
<feature type="repeat" description="TPR" evidence="3">
    <location>
        <begin position="183"/>
        <end position="216"/>
    </location>
</feature>
<accession>A0A418N9R2</accession>
<dbReference type="RefSeq" id="WP_119639369.1">
    <property type="nucleotide sequence ID" value="NZ_QXFJ01000015.1"/>
</dbReference>
<dbReference type="Pfam" id="PF00515">
    <property type="entry name" value="TPR_1"/>
    <property type="match status" value="1"/>
</dbReference>
<evidence type="ECO:0000313" key="5">
    <source>
        <dbReference type="EMBL" id="TXK03746.1"/>
    </source>
</evidence>
<evidence type="ECO:0000313" key="4">
    <source>
        <dbReference type="EMBL" id="RIV71979.1"/>
    </source>
</evidence>
<evidence type="ECO:0000313" key="7">
    <source>
        <dbReference type="Proteomes" id="UP000321528"/>
    </source>
</evidence>
<keyword evidence="7" id="KW-1185">Reference proteome</keyword>
<evidence type="ECO:0000256" key="2">
    <source>
        <dbReference type="ARBA" id="ARBA00022803"/>
    </source>
</evidence>
<dbReference type="Pfam" id="PF13431">
    <property type="entry name" value="TPR_17"/>
    <property type="match status" value="2"/>
</dbReference>
<organism evidence="4 6">
    <name type="scientific">Flagellimonas aequoris</name>
    <dbReference type="NCBI Taxonomy" id="2306997"/>
    <lineage>
        <taxon>Bacteria</taxon>
        <taxon>Pseudomonadati</taxon>
        <taxon>Bacteroidota</taxon>
        <taxon>Flavobacteriia</taxon>
        <taxon>Flavobacteriales</taxon>
        <taxon>Flavobacteriaceae</taxon>
        <taxon>Flagellimonas</taxon>
    </lineage>
</organism>
<gene>
    <name evidence="4" type="ORF">D2U88_05865</name>
    <name evidence="5" type="ORF">FQ019_05820</name>
</gene>
<dbReference type="InterPro" id="IPR019734">
    <property type="entry name" value="TPR_rpt"/>
</dbReference>
<dbReference type="EMBL" id="QXFJ01000015">
    <property type="protein sequence ID" value="RIV71979.1"/>
    <property type="molecule type" value="Genomic_DNA"/>
</dbReference>
<dbReference type="SUPFAM" id="SSF48452">
    <property type="entry name" value="TPR-like"/>
    <property type="match status" value="1"/>
</dbReference>